<dbReference type="NCBIfam" id="NF033805">
    <property type="entry name" value="invasion_CiaB"/>
    <property type="match status" value="1"/>
</dbReference>
<feature type="domain" description="DUF7897" evidence="2">
    <location>
        <begin position="1"/>
        <end position="599"/>
    </location>
</feature>
<dbReference type="Pfam" id="PF25448">
    <property type="entry name" value="DUF7897"/>
    <property type="match status" value="1"/>
</dbReference>
<evidence type="ECO:0000256" key="1">
    <source>
        <dbReference type="SAM" id="Coils"/>
    </source>
</evidence>
<keyword evidence="1" id="KW-0175">Coiled coil</keyword>
<sequence length="615" mass="71001">MNDFKRLNELVREQKAQLNKLYKNLNDELIIKALKICGLNGSKSERIAVLRRIVDLKVDPLENELKKLGIDEYEQKRILNLMFEFVRELYEKRHTELINQVKNEKILDDFNVAIIEAMHSVGLALNAWQTVWQERIIDTTNKEFEAKFDDITKAVEFISKNALFQTDANGVRADRTYGAVVKSSENGVKKFSFAPYAVAFADEVKVVINAFENALLNLKNLAKTDEHNKFIIYFERLKNAFAERENDKVIVAWQDAEIAWMDVRGALQPGHPLEYYEDIYTHAVALEWDIRLVDDGGVDESEFKARVKRSYAQICADINLNDIALNRQVNANIERTQLYISVPMIYYAAELNGLFSAQVVPNDESVSVACGKKIFAFVNHVYESAKAKPFMRLGSEIFSHEFLNFNREILFLKPDVWKKIYEISTIGHEFGHILFIANDTEATMNKSGVFKFIEEYKATTGGLVNFFLYEDERYKMGVFAELIARSVGLVGWRKVDEVRAYYCEGLIHLSLLFKTGVLKFDGKSLNVDMSEMAYEKFKTACLVNYRDLATHYSKKVDASEFLHKFCVKDGVSYLPKDSKTREFVEYFYSRYEAIGNELDESGEWERWQKLASKLG</sequence>
<organism evidence="3 4">
    <name type="scientific">Campylobacter anatolicus</name>
    <dbReference type="NCBI Taxonomy" id="2829105"/>
    <lineage>
        <taxon>Bacteria</taxon>
        <taxon>Pseudomonadati</taxon>
        <taxon>Campylobacterota</taxon>
        <taxon>Epsilonproteobacteria</taxon>
        <taxon>Campylobacterales</taxon>
        <taxon>Campylobacteraceae</taxon>
        <taxon>Campylobacter</taxon>
    </lineage>
</organism>
<reference evidence="3 4" key="1">
    <citation type="submission" date="2021-04" db="EMBL/GenBank/DDBJ databases">
        <title>Molecular and phenotypic characterization and identification of bacterial isolates recovered from the Anatolian ground squirrels (Spermophilus xanthoprymnus) and which have the potential to form a new species in the Campylobacter genus.</title>
        <authorList>
            <person name="Aydin F."/>
            <person name="Abay S."/>
            <person name="Kayman T."/>
            <person name="Karakaya E."/>
            <person name="Mustak H.K."/>
            <person name="Mustak I.B."/>
            <person name="Bilgin N."/>
            <person name="Duzler A."/>
            <person name="Sahin O."/>
            <person name="Guran O."/>
            <person name="Saticioglu I.B."/>
        </authorList>
    </citation>
    <scope>NUCLEOTIDE SEQUENCE [LARGE SCALE GENOMIC DNA]</scope>
    <source>
        <strain evidence="4">faydin-G24</strain>
    </source>
</reference>
<comment type="caution">
    <text evidence="3">The sequence shown here is derived from an EMBL/GenBank/DDBJ whole genome shotgun (WGS) entry which is preliminary data.</text>
</comment>
<gene>
    <name evidence="3" type="primary">ciaB</name>
    <name evidence="3" type="ORF">KDD93_02860</name>
</gene>
<evidence type="ECO:0000313" key="4">
    <source>
        <dbReference type="Proteomes" id="UP000682951"/>
    </source>
</evidence>
<dbReference type="Proteomes" id="UP000682951">
    <property type="component" value="Unassembled WGS sequence"/>
</dbReference>
<keyword evidence="4" id="KW-1185">Reference proteome</keyword>
<dbReference type="EMBL" id="JAGSSW010000002">
    <property type="protein sequence ID" value="MBR8463510.1"/>
    <property type="molecule type" value="Genomic_DNA"/>
</dbReference>
<proteinExistence type="predicted"/>
<accession>A0ABS5HGV1</accession>
<protein>
    <submittedName>
        <fullName evidence="3">Invasion protein CiaB</fullName>
    </submittedName>
</protein>
<evidence type="ECO:0000313" key="3">
    <source>
        <dbReference type="EMBL" id="MBR8463510.1"/>
    </source>
</evidence>
<feature type="coiled-coil region" evidence="1">
    <location>
        <begin position="1"/>
        <end position="28"/>
    </location>
</feature>
<dbReference type="RefSeq" id="WP_212141652.1">
    <property type="nucleotide sequence ID" value="NZ_JAGSSW010000002.1"/>
</dbReference>
<dbReference type="InterPro" id="IPR057219">
    <property type="entry name" value="DUF7897"/>
</dbReference>
<evidence type="ECO:0000259" key="2">
    <source>
        <dbReference type="Pfam" id="PF25448"/>
    </source>
</evidence>
<name>A0ABS5HGV1_9BACT</name>